<dbReference type="PRINTS" id="PR00364">
    <property type="entry name" value="DISEASERSIST"/>
</dbReference>
<dbReference type="SMART" id="SM00255">
    <property type="entry name" value="TIR"/>
    <property type="match status" value="1"/>
</dbReference>
<dbReference type="Gene3D" id="3.40.50.300">
    <property type="entry name" value="P-loop containing nucleotide triphosphate hydrolases"/>
    <property type="match status" value="1"/>
</dbReference>
<dbReference type="Pfam" id="PF01582">
    <property type="entry name" value="TIR"/>
    <property type="match status" value="1"/>
</dbReference>
<organism evidence="7 8">
    <name type="scientific">Phaseolus angularis</name>
    <name type="common">Azuki bean</name>
    <name type="synonym">Vigna angularis</name>
    <dbReference type="NCBI Taxonomy" id="3914"/>
    <lineage>
        <taxon>Eukaryota</taxon>
        <taxon>Viridiplantae</taxon>
        <taxon>Streptophyta</taxon>
        <taxon>Embryophyta</taxon>
        <taxon>Tracheophyta</taxon>
        <taxon>Spermatophyta</taxon>
        <taxon>Magnoliopsida</taxon>
        <taxon>eudicotyledons</taxon>
        <taxon>Gunneridae</taxon>
        <taxon>Pentapetalae</taxon>
        <taxon>rosids</taxon>
        <taxon>fabids</taxon>
        <taxon>Fabales</taxon>
        <taxon>Fabaceae</taxon>
        <taxon>Papilionoideae</taxon>
        <taxon>50 kb inversion clade</taxon>
        <taxon>NPAAA clade</taxon>
        <taxon>indigoferoid/millettioid clade</taxon>
        <taxon>Phaseoleae</taxon>
        <taxon>Vigna</taxon>
    </lineage>
</organism>
<dbReference type="SUPFAM" id="SSF46785">
    <property type="entry name" value="Winged helix' DNA-binding domain"/>
    <property type="match status" value="1"/>
</dbReference>
<dbReference type="PROSITE" id="PS50104">
    <property type="entry name" value="TIR"/>
    <property type="match status" value="1"/>
</dbReference>
<evidence type="ECO:0000256" key="4">
    <source>
        <dbReference type="ARBA" id="ARBA00023027"/>
    </source>
</evidence>
<keyword evidence="3" id="KW-0611">Plant defense</keyword>
<keyword evidence="5" id="KW-1133">Transmembrane helix</keyword>
<sequence>MGKHGEEEECSRYDVFISFRGEDIRNTFLRQLREGLGRRGILSFHDDRDMRIGTGLSLALREAIAESNVFIVVFSENYASSTWCLDELVKIIQRTHMNSKQIFFLPVFYHVDPSDIQKIRNSFGKHMTAHEEFGEEPQKVQAWRSALSEAANLPGMHITTTTRSEKDYIEEIVGKIQRNLGRKPLHTGQNPLGLEPHIEKVMSLLDIDDNTVKMLSICGLGGIGKTELAKALYNKIVRHFDAASFLAGVREKSNTINGMEDLQKTLLSEMFEESETKLGSTNKGIYEIKRKLRRKKVLLVLDDVDDKEKLEKLAGGCDWFGPGSRIIITTRERDLLIAGNVYEMKELDEQHSLELFCWNAFGQDCPKTGFEDVSMRAVNYAKGLPLALKVLGSDLATLHGGSLDAWEDALEEYKKTPNKKIQDNVLQVCYDRLDDDAKQVFLDIACFFKGEKVECVNKILEEFYSESKMNELVNKSLITIDNGCLKMHDLIQDMGRQIVRQEAPNPGKRSRIWDYEDVLQILTEDSVIVYFFTLFGFYLYIIVFYISDNMQLMLVLCTCVKGK</sequence>
<dbReference type="PANTHER" id="PTHR11017">
    <property type="entry name" value="LEUCINE-RICH REPEAT-CONTAINING PROTEIN"/>
    <property type="match status" value="1"/>
</dbReference>
<dbReference type="InterPro" id="IPR035897">
    <property type="entry name" value="Toll_tir_struct_dom_sf"/>
</dbReference>
<dbReference type="InterPro" id="IPR044974">
    <property type="entry name" value="Disease_R_plants"/>
</dbReference>
<evidence type="ECO:0000259" key="6">
    <source>
        <dbReference type="PROSITE" id="PS50104"/>
    </source>
</evidence>
<keyword evidence="5" id="KW-0472">Membrane</keyword>
<gene>
    <name evidence="7" type="ORF">HKW66_Vig0133140</name>
</gene>
<comment type="caution">
    <text evidence="7">The sequence shown here is derived from an EMBL/GenBank/DDBJ whole genome shotgun (WGS) entry which is preliminary data.</text>
</comment>
<feature type="domain" description="TIR" evidence="6">
    <location>
        <begin position="11"/>
        <end position="180"/>
    </location>
</feature>
<dbReference type="FunFam" id="3.40.50.10140:FF:000007">
    <property type="entry name" value="Disease resistance protein (TIR-NBS-LRR class)"/>
    <property type="match status" value="1"/>
</dbReference>
<dbReference type="Gene3D" id="3.40.50.10140">
    <property type="entry name" value="Toll/interleukin-1 receptor homology (TIR) domain"/>
    <property type="match status" value="1"/>
</dbReference>
<dbReference type="InterPro" id="IPR000157">
    <property type="entry name" value="TIR_dom"/>
</dbReference>
<evidence type="ECO:0000256" key="1">
    <source>
        <dbReference type="ARBA" id="ARBA00022614"/>
    </source>
</evidence>
<dbReference type="PANTHER" id="PTHR11017:SF587">
    <property type="entry name" value="NB-ARC DOMAIN PROTEIN"/>
    <property type="match status" value="1"/>
</dbReference>
<dbReference type="InterPro" id="IPR002182">
    <property type="entry name" value="NB-ARC"/>
</dbReference>
<dbReference type="InterPro" id="IPR058192">
    <property type="entry name" value="WHD_ROQ1-like"/>
</dbReference>
<dbReference type="EMBL" id="JABFOF010000007">
    <property type="protein sequence ID" value="KAG2390925.1"/>
    <property type="molecule type" value="Genomic_DNA"/>
</dbReference>
<proteinExistence type="predicted"/>
<accession>A0A8T0K5F7</accession>
<reference evidence="7 8" key="1">
    <citation type="submission" date="2020-05" db="EMBL/GenBank/DDBJ databases">
        <title>Vigna angularis (adzuki bean) Var. LongXiaoDou No. 4 denovo assembly.</title>
        <authorList>
            <person name="Xiang H."/>
        </authorList>
    </citation>
    <scope>NUCLEOTIDE SEQUENCE [LARGE SCALE GENOMIC DNA]</scope>
    <source>
        <tissue evidence="7">Leaf</tissue>
    </source>
</reference>
<dbReference type="Gene3D" id="1.10.8.430">
    <property type="entry name" value="Helical domain of apoptotic protease-activating factors"/>
    <property type="match status" value="1"/>
</dbReference>
<name>A0A8T0K5F7_PHAAN</name>
<dbReference type="GO" id="GO:0043531">
    <property type="term" value="F:ADP binding"/>
    <property type="evidence" value="ECO:0007669"/>
    <property type="project" value="InterPro"/>
</dbReference>
<evidence type="ECO:0000256" key="3">
    <source>
        <dbReference type="ARBA" id="ARBA00022821"/>
    </source>
</evidence>
<evidence type="ECO:0000313" key="7">
    <source>
        <dbReference type="EMBL" id="KAG2390925.1"/>
    </source>
</evidence>
<feature type="transmembrane region" description="Helical" evidence="5">
    <location>
        <begin position="527"/>
        <end position="546"/>
    </location>
</feature>
<dbReference type="GO" id="GO:0006952">
    <property type="term" value="P:defense response"/>
    <property type="evidence" value="ECO:0007669"/>
    <property type="project" value="UniProtKB-KW"/>
</dbReference>
<evidence type="ECO:0000313" key="8">
    <source>
        <dbReference type="Proteomes" id="UP000743370"/>
    </source>
</evidence>
<dbReference type="SUPFAM" id="SSF52540">
    <property type="entry name" value="P-loop containing nucleoside triphosphate hydrolases"/>
    <property type="match status" value="1"/>
</dbReference>
<dbReference type="Pfam" id="PF00931">
    <property type="entry name" value="NB-ARC"/>
    <property type="match status" value="1"/>
</dbReference>
<evidence type="ECO:0000256" key="5">
    <source>
        <dbReference type="SAM" id="Phobius"/>
    </source>
</evidence>
<dbReference type="Pfam" id="PF23282">
    <property type="entry name" value="WHD_ROQ1"/>
    <property type="match status" value="1"/>
</dbReference>
<dbReference type="InterPro" id="IPR027417">
    <property type="entry name" value="P-loop_NTPase"/>
</dbReference>
<dbReference type="GO" id="GO:0007165">
    <property type="term" value="P:signal transduction"/>
    <property type="evidence" value="ECO:0007669"/>
    <property type="project" value="InterPro"/>
</dbReference>
<dbReference type="AlphaFoldDB" id="A0A8T0K5F7"/>
<keyword evidence="5" id="KW-0812">Transmembrane</keyword>
<dbReference type="SUPFAM" id="SSF52200">
    <property type="entry name" value="Toll/Interleukin receptor TIR domain"/>
    <property type="match status" value="1"/>
</dbReference>
<dbReference type="InterPro" id="IPR042197">
    <property type="entry name" value="Apaf_helical"/>
</dbReference>
<protein>
    <submittedName>
        <fullName evidence="7">TMV resistance protein</fullName>
    </submittedName>
</protein>
<dbReference type="InterPro" id="IPR036390">
    <property type="entry name" value="WH_DNA-bd_sf"/>
</dbReference>
<dbReference type="Proteomes" id="UP000743370">
    <property type="component" value="Unassembled WGS sequence"/>
</dbReference>
<keyword evidence="4" id="KW-0520">NAD</keyword>
<keyword evidence="2" id="KW-0677">Repeat</keyword>
<keyword evidence="1" id="KW-0433">Leucine-rich repeat</keyword>
<evidence type="ECO:0000256" key="2">
    <source>
        <dbReference type="ARBA" id="ARBA00022737"/>
    </source>
</evidence>